<dbReference type="InterPro" id="IPR038765">
    <property type="entry name" value="Papain-like_cys_pep_sf"/>
</dbReference>
<feature type="domain" description="Ubiquitin-like protease family profile" evidence="5">
    <location>
        <begin position="76"/>
        <end position="274"/>
    </location>
</feature>
<dbReference type="InterPro" id="IPR003653">
    <property type="entry name" value="Peptidase_C48_C"/>
</dbReference>
<dbReference type="SUPFAM" id="SSF54001">
    <property type="entry name" value="Cysteine proteinases"/>
    <property type="match status" value="1"/>
</dbReference>
<sequence length="310" mass="36181">MQAQQKAIQDQMTSMQNSVMDEMRMGFLHLTELICLNKVAEKLNEENTTNYSHDDYIQDYQPSVPRVVKSHEFVVFSKTSADVKKLTRPPKLTIRVPRDHKRFAFTVSPYIDPTMKRPRKSKMLEFESDSKVDDEIVRSMQACISDNKNTCMNTGLLKAKPTWFELLLSTDEWLEGDILFPTNVNQNHWVTVEVDLNEWVIKVYDSKPDAYSVDQILKWATCLRKMLPSLLVYVMPDTYTDPSSFTVERLEEGVPHQGNQFDCGVFTLKFLEYLWAKKQFDFDEKDGEPFRVKIVTEIFQNSKEVPYVND</sequence>
<comment type="caution">
    <text evidence="6">The sequence shown here is derived from an EMBL/GenBank/DDBJ whole genome shotgun (WGS) entry which is preliminary data.</text>
</comment>
<dbReference type="GO" id="GO:0005634">
    <property type="term" value="C:nucleus"/>
    <property type="evidence" value="ECO:0007669"/>
    <property type="project" value="TreeGrafter"/>
</dbReference>
<dbReference type="GO" id="GO:0016926">
    <property type="term" value="P:protein desumoylation"/>
    <property type="evidence" value="ECO:0007669"/>
    <property type="project" value="TreeGrafter"/>
</dbReference>
<keyword evidence="4" id="KW-0788">Thiol protease</keyword>
<keyword evidence="3" id="KW-0378">Hydrolase</keyword>
<organism evidence="6 7">
    <name type="scientific">Acer saccharum</name>
    <name type="common">Sugar maple</name>
    <dbReference type="NCBI Taxonomy" id="4024"/>
    <lineage>
        <taxon>Eukaryota</taxon>
        <taxon>Viridiplantae</taxon>
        <taxon>Streptophyta</taxon>
        <taxon>Embryophyta</taxon>
        <taxon>Tracheophyta</taxon>
        <taxon>Spermatophyta</taxon>
        <taxon>Magnoliopsida</taxon>
        <taxon>eudicotyledons</taxon>
        <taxon>Gunneridae</taxon>
        <taxon>Pentapetalae</taxon>
        <taxon>rosids</taxon>
        <taxon>malvids</taxon>
        <taxon>Sapindales</taxon>
        <taxon>Sapindaceae</taxon>
        <taxon>Hippocastanoideae</taxon>
        <taxon>Acereae</taxon>
        <taxon>Acer</taxon>
    </lineage>
</organism>
<dbReference type="GO" id="GO:0006508">
    <property type="term" value="P:proteolysis"/>
    <property type="evidence" value="ECO:0007669"/>
    <property type="project" value="UniProtKB-KW"/>
</dbReference>
<dbReference type="Proteomes" id="UP001168877">
    <property type="component" value="Unassembled WGS sequence"/>
</dbReference>
<evidence type="ECO:0000259" key="5">
    <source>
        <dbReference type="PROSITE" id="PS50600"/>
    </source>
</evidence>
<evidence type="ECO:0000313" key="6">
    <source>
        <dbReference type="EMBL" id="KAK0602598.1"/>
    </source>
</evidence>
<evidence type="ECO:0000256" key="1">
    <source>
        <dbReference type="ARBA" id="ARBA00005234"/>
    </source>
</evidence>
<name>A0AA39T8V2_ACESA</name>
<dbReference type="GO" id="GO:0016929">
    <property type="term" value="F:deSUMOylase activity"/>
    <property type="evidence" value="ECO:0007669"/>
    <property type="project" value="TreeGrafter"/>
</dbReference>
<dbReference type="Pfam" id="PF02902">
    <property type="entry name" value="Peptidase_C48"/>
    <property type="match status" value="1"/>
</dbReference>
<protein>
    <recommendedName>
        <fullName evidence="5">Ubiquitin-like protease family profile domain-containing protein</fullName>
    </recommendedName>
</protein>
<dbReference type="PROSITE" id="PS50600">
    <property type="entry name" value="ULP_PROTEASE"/>
    <property type="match status" value="1"/>
</dbReference>
<keyword evidence="7" id="KW-1185">Reference proteome</keyword>
<reference evidence="6" key="1">
    <citation type="journal article" date="2022" name="Plant J.">
        <title>Strategies of tolerance reflected in two North American maple genomes.</title>
        <authorList>
            <person name="McEvoy S.L."/>
            <person name="Sezen U.U."/>
            <person name="Trouern-Trend A."/>
            <person name="McMahon S.M."/>
            <person name="Schaberg P.G."/>
            <person name="Yang J."/>
            <person name="Wegrzyn J.L."/>
            <person name="Swenson N.G."/>
        </authorList>
    </citation>
    <scope>NUCLEOTIDE SEQUENCE</scope>
    <source>
        <strain evidence="6">NS2018</strain>
    </source>
</reference>
<dbReference type="EMBL" id="JAUESC010000003">
    <property type="protein sequence ID" value="KAK0602598.1"/>
    <property type="molecule type" value="Genomic_DNA"/>
</dbReference>
<proteinExistence type="inferred from homology"/>
<gene>
    <name evidence="6" type="ORF">LWI29_035116</name>
</gene>
<comment type="similarity">
    <text evidence="1">Belongs to the peptidase C48 family.</text>
</comment>
<evidence type="ECO:0000256" key="4">
    <source>
        <dbReference type="ARBA" id="ARBA00022807"/>
    </source>
</evidence>
<keyword evidence="2" id="KW-0645">Protease</keyword>
<dbReference type="AlphaFoldDB" id="A0AA39T8V2"/>
<evidence type="ECO:0000256" key="2">
    <source>
        <dbReference type="ARBA" id="ARBA00022670"/>
    </source>
</evidence>
<dbReference type="PANTHER" id="PTHR12606:SF1">
    <property type="entry name" value="UBIQUITIN-LIKE-SPECIFIC PROTEASE 1A"/>
    <property type="match status" value="1"/>
</dbReference>
<evidence type="ECO:0000313" key="7">
    <source>
        <dbReference type="Proteomes" id="UP001168877"/>
    </source>
</evidence>
<reference evidence="6" key="2">
    <citation type="submission" date="2023-06" db="EMBL/GenBank/DDBJ databases">
        <authorList>
            <person name="Swenson N.G."/>
            <person name="Wegrzyn J.L."/>
            <person name="Mcevoy S.L."/>
        </authorList>
    </citation>
    <scope>NUCLEOTIDE SEQUENCE</scope>
    <source>
        <strain evidence="6">NS2018</strain>
        <tissue evidence="6">Leaf</tissue>
    </source>
</reference>
<accession>A0AA39T8V2</accession>
<dbReference type="PANTHER" id="PTHR12606">
    <property type="entry name" value="SENTRIN/SUMO-SPECIFIC PROTEASE"/>
    <property type="match status" value="1"/>
</dbReference>
<dbReference type="Gene3D" id="3.40.395.10">
    <property type="entry name" value="Adenoviral Proteinase, Chain A"/>
    <property type="match status" value="1"/>
</dbReference>
<evidence type="ECO:0000256" key="3">
    <source>
        <dbReference type="ARBA" id="ARBA00022801"/>
    </source>
</evidence>